<keyword evidence="12" id="KW-1185">Reference proteome</keyword>
<dbReference type="InterPro" id="IPR050161">
    <property type="entry name" value="Siro_Cobalamin_biosynth"/>
</dbReference>
<dbReference type="InterPro" id="IPR035996">
    <property type="entry name" value="4pyrrol_Methylase_sf"/>
</dbReference>
<evidence type="ECO:0000256" key="3">
    <source>
        <dbReference type="ARBA" id="ARBA00022603"/>
    </source>
</evidence>
<dbReference type="InterPro" id="IPR000878">
    <property type="entry name" value="4pyrrol_Mease"/>
</dbReference>
<keyword evidence="4 11" id="KW-0808">Transferase</keyword>
<reference evidence="11 12" key="1">
    <citation type="journal article" date="2015" name="Int. J. Syst. Evol. Microbiol.">
        <title>M ethanocaldococcus bathoardescens sp. nov., a hyperthermophilic methanogen isolated from a volcanically active deep-sea hydrothermal vent.</title>
        <authorList>
            <person name="Stewart L.C."/>
            <person name="Jung J.H."/>
            <person name="Kim Y.T."/>
            <person name="Kwon S.W."/>
            <person name="Park C.S."/>
            <person name="Holden J.F."/>
        </authorList>
    </citation>
    <scope>NUCLEOTIDE SEQUENCE [LARGE SCALE GENOMIC DNA]</scope>
    <source>
        <strain evidence="11 12">JH146</strain>
    </source>
</reference>
<evidence type="ECO:0000259" key="10">
    <source>
        <dbReference type="Pfam" id="PF00590"/>
    </source>
</evidence>
<name>A0A076LCA2_9EURY</name>
<dbReference type="PANTHER" id="PTHR45790">
    <property type="entry name" value="SIROHEME SYNTHASE-RELATED"/>
    <property type="match status" value="1"/>
</dbReference>
<dbReference type="EMBL" id="CP009149">
    <property type="protein sequence ID" value="AIJ06105.1"/>
    <property type="molecule type" value="Genomic_DNA"/>
</dbReference>
<evidence type="ECO:0000256" key="4">
    <source>
        <dbReference type="ARBA" id="ARBA00022679"/>
    </source>
</evidence>
<dbReference type="STRING" id="1301915.JH146_1263"/>
<dbReference type="HOGENOM" id="CLU_011276_7_0_2"/>
<evidence type="ECO:0000256" key="1">
    <source>
        <dbReference type="ARBA" id="ARBA00011738"/>
    </source>
</evidence>
<dbReference type="GO" id="GO:0019354">
    <property type="term" value="P:siroheme biosynthetic process"/>
    <property type="evidence" value="ECO:0007669"/>
    <property type="project" value="InterPro"/>
</dbReference>
<dbReference type="Gene3D" id="3.40.1010.10">
    <property type="entry name" value="Cobalt-precorrin-4 Transmethylase, Domain 1"/>
    <property type="match status" value="1"/>
</dbReference>
<keyword evidence="5" id="KW-0949">S-adenosyl-L-methionine</keyword>
<evidence type="ECO:0000256" key="9">
    <source>
        <dbReference type="ARBA" id="ARBA00075570"/>
    </source>
</evidence>
<dbReference type="InterPro" id="IPR006366">
    <property type="entry name" value="CobA/CysG_C"/>
</dbReference>
<keyword evidence="6" id="KW-0627">Porphyrin biosynthesis</keyword>
<dbReference type="AlphaFoldDB" id="A0A076LCA2"/>
<gene>
    <name evidence="11" type="ORF">JH146_1263</name>
</gene>
<dbReference type="EC" id="2.1.1.107" evidence="2"/>
<evidence type="ECO:0000313" key="11">
    <source>
        <dbReference type="EMBL" id="AIJ06105.1"/>
    </source>
</evidence>
<dbReference type="InterPro" id="IPR014776">
    <property type="entry name" value="4pyrrole_Mease_sub2"/>
</dbReference>
<comment type="catalytic activity">
    <reaction evidence="7">
        <text>uroporphyrinogen III + 2 S-adenosyl-L-methionine = precorrin-2 + 2 S-adenosyl-L-homocysteine + H(+)</text>
        <dbReference type="Rhea" id="RHEA:32459"/>
        <dbReference type="ChEBI" id="CHEBI:15378"/>
        <dbReference type="ChEBI" id="CHEBI:57308"/>
        <dbReference type="ChEBI" id="CHEBI:57856"/>
        <dbReference type="ChEBI" id="CHEBI:58827"/>
        <dbReference type="ChEBI" id="CHEBI:59789"/>
        <dbReference type="EC" id="2.1.1.107"/>
    </reaction>
    <physiologicalReaction direction="left-to-right" evidence="7">
        <dbReference type="Rhea" id="RHEA:32460"/>
    </physiologicalReaction>
</comment>
<dbReference type="GO" id="GO:0032259">
    <property type="term" value="P:methylation"/>
    <property type="evidence" value="ECO:0007669"/>
    <property type="project" value="UniProtKB-KW"/>
</dbReference>
<dbReference type="KEGG" id="mjh:JH146_1263"/>
<evidence type="ECO:0000256" key="5">
    <source>
        <dbReference type="ARBA" id="ARBA00022691"/>
    </source>
</evidence>
<dbReference type="Gene3D" id="3.30.950.10">
    <property type="entry name" value="Methyltransferase, Cobalt-precorrin-4 Transmethylase, Domain 2"/>
    <property type="match status" value="1"/>
</dbReference>
<evidence type="ECO:0000256" key="8">
    <source>
        <dbReference type="ARBA" id="ARBA00058927"/>
    </source>
</evidence>
<dbReference type="NCBIfam" id="TIGR01469">
    <property type="entry name" value="cobA_cysG_Cterm"/>
    <property type="match status" value="1"/>
</dbReference>
<dbReference type="FunFam" id="3.30.950.10:FF:000001">
    <property type="entry name" value="Siroheme synthase"/>
    <property type="match status" value="1"/>
</dbReference>
<dbReference type="InterPro" id="IPR003043">
    <property type="entry name" value="Uropor_MeTrfase_CS"/>
</dbReference>
<feature type="domain" description="Tetrapyrrole methylase" evidence="10">
    <location>
        <begin position="4"/>
        <end position="215"/>
    </location>
</feature>
<evidence type="ECO:0000256" key="2">
    <source>
        <dbReference type="ARBA" id="ARBA00012162"/>
    </source>
</evidence>
<sequence length="242" mass="26241">MTGKVILVGAGPGDPELITIKGLKAIKEADVIVYDDLISKELLNYAKKDAELIYVGKRKGKHSFKQEEINKILVEKAKEGKLIVRLKGGDPFVFGRGGEEILELKKHNIPYEVIPGITSAIAVPEVAGIPVTHRKVATSFTVVTGHEAEDKKEKQVDLSKLNADTIVILMGITNLENLVKELLQNPKRSKDTPVAIIMEGTTKNQKIIKGTLGDIVEKAKKEGAKPPGVIVVGDVVNVLDSQ</sequence>
<dbReference type="NCBIfam" id="NF004790">
    <property type="entry name" value="PRK06136.1"/>
    <property type="match status" value="1"/>
</dbReference>
<dbReference type="InterPro" id="IPR014777">
    <property type="entry name" value="4pyrrole_Mease_sub1"/>
</dbReference>
<evidence type="ECO:0000256" key="7">
    <source>
        <dbReference type="ARBA" id="ARBA00052569"/>
    </source>
</evidence>
<comment type="subunit">
    <text evidence="1">Homodimer.</text>
</comment>
<organism evidence="11 12">
    <name type="scientific">Methanocaldococcus bathoardescens</name>
    <dbReference type="NCBI Taxonomy" id="1301915"/>
    <lineage>
        <taxon>Archaea</taxon>
        <taxon>Methanobacteriati</taxon>
        <taxon>Methanobacteriota</taxon>
        <taxon>Methanomada group</taxon>
        <taxon>Methanococci</taxon>
        <taxon>Methanococcales</taxon>
        <taxon>Methanocaldococcaceae</taxon>
        <taxon>Methanocaldococcus</taxon>
    </lineage>
</organism>
<dbReference type="RefSeq" id="WP_048202218.1">
    <property type="nucleotide sequence ID" value="NZ_CP009149.1"/>
</dbReference>
<keyword evidence="3 11" id="KW-0489">Methyltransferase</keyword>
<proteinExistence type="predicted"/>
<dbReference type="FunFam" id="3.40.1010.10:FF:000001">
    <property type="entry name" value="Siroheme synthase"/>
    <property type="match status" value="1"/>
</dbReference>
<dbReference type="Pfam" id="PF00590">
    <property type="entry name" value="TP_methylase"/>
    <property type="match status" value="1"/>
</dbReference>
<dbReference type="CDD" id="cd11642">
    <property type="entry name" value="SUMT"/>
    <property type="match status" value="1"/>
</dbReference>
<dbReference type="OrthoDB" id="24444at2157"/>
<dbReference type="PANTHER" id="PTHR45790:SF3">
    <property type="entry name" value="S-ADENOSYL-L-METHIONINE-DEPENDENT UROPORPHYRINOGEN III METHYLTRANSFERASE, CHLOROPLASTIC"/>
    <property type="match status" value="1"/>
</dbReference>
<evidence type="ECO:0000256" key="6">
    <source>
        <dbReference type="ARBA" id="ARBA00023244"/>
    </source>
</evidence>
<dbReference type="SUPFAM" id="SSF53790">
    <property type="entry name" value="Tetrapyrrole methylase"/>
    <property type="match status" value="1"/>
</dbReference>
<evidence type="ECO:0000313" key="12">
    <source>
        <dbReference type="Proteomes" id="UP000028781"/>
    </source>
</evidence>
<accession>A0A076LCA2</accession>
<dbReference type="Proteomes" id="UP000028781">
    <property type="component" value="Chromosome"/>
</dbReference>
<dbReference type="GeneID" id="24891882"/>
<dbReference type="PROSITE" id="PS00839">
    <property type="entry name" value="SUMT_1"/>
    <property type="match status" value="1"/>
</dbReference>
<dbReference type="GO" id="GO:0004851">
    <property type="term" value="F:uroporphyrin-III C-methyltransferase activity"/>
    <property type="evidence" value="ECO:0007669"/>
    <property type="project" value="UniProtKB-EC"/>
</dbReference>
<comment type="function">
    <text evidence="8">Catalyzes the two successive C-2 and C-7 methylation reactions involved in the conversion of uroporphyrinogen III to precorrin-2 via the intermediate formation of precorrin-1. It is a step in the biosynthesis of both cobalamin (vitamin B12) and coenzyme F430.</text>
</comment>
<protein>
    <recommendedName>
        <fullName evidence="2">uroporphyrinogen-III C-methyltransferase</fullName>
        <ecNumber evidence="2">2.1.1.107</ecNumber>
    </recommendedName>
    <alternativeName>
        <fullName evidence="9">S-adenosyl-L-methionine:uroporphyrinogen III methyltransferase</fullName>
    </alternativeName>
</protein>